<organism evidence="1 2">
    <name type="scientific">Owenia fusiformis</name>
    <name type="common">Polychaete worm</name>
    <dbReference type="NCBI Taxonomy" id="6347"/>
    <lineage>
        <taxon>Eukaryota</taxon>
        <taxon>Metazoa</taxon>
        <taxon>Spiralia</taxon>
        <taxon>Lophotrochozoa</taxon>
        <taxon>Annelida</taxon>
        <taxon>Polychaeta</taxon>
        <taxon>Sedentaria</taxon>
        <taxon>Canalipalpata</taxon>
        <taxon>Sabellida</taxon>
        <taxon>Oweniida</taxon>
        <taxon>Oweniidae</taxon>
        <taxon>Owenia</taxon>
    </lineage>
</organism>
<sequence>MLASLAMDSLMSRSFSEIHHRDVKEAPTYRPTQSLKSPIMRKLDKFSFHQSKKKKHGIERGFGFGLSSSVSMPGIGALALLAAPALIGCSPPTIYPPIEDAIKITIGSDSDDEDPGNYDGYS</sequence>
<reference evidence="1" key="1">
    <citation type="submission" date="2022-03" db="EMBL/GenBank/DDBJ databases">
        <authorList>
            <person name="Martin C."/>
        </authorList>
    </citation>
    <scope>NUCLEOTIDE SEQUENCE</scope>
</reference>
<evidence type="ECO:0000313" key="1">
    <source>
        <dbReference type="EMBL" id="CAH1773317.1"/>
    </source>
</evidence>
<dbReference type="AlphaFoldDB" id="A0A8J1U9R9"/>
<proteinExistence type="predicted"/>
<evidence type="ECO:0000313" key="2">
    <source>
        <dbReference type="Proteomes" id="UP000749559"/>
    </source>
</evidence>
<accession>A0A8J1U9R9</accession>
<dbReference type="Proteomes" id="UP000749559">
    <property type="component" value="Unassembled WGS sequence"/>
</dbReference>
<keyword evidence="2" id="KW-1185">Reference proteome</keyword>
<name>A0A8J1U9R9_OWEFU</name>
<protein>
    <submittedName>
        <fullName evidence="1">Uncharacterized protein</fullName>
    </submittedName>
</protein>
<gene>
    <name evidence="1" type="ORF">OFUS_LOCUS932</name>
</gene>
<feature type="non-terminal residue" evidence="1">
    <location>
        <position position="122"/>
    </location>
</feature>
<dbReference type="EMBL" id="CAIIXF020000001">
    <property type="protein sequence ID" value="CAH1773317.1"/>
    <property type="molecule type" value="Genomic_DNA"/>
</dbReference>
<comment type="caution">
    <text evidence="1">The sequence shown here is derived from an EMBL/GenBank/DDBJ whole genome shotgun (WGS) entry which is preliminary data.</text>
</comment>